<feature type="domain" description="TRAP C4-dicarboxylate transport system permease DctM subunit" evidence="8">
    <location>
        <begin position="8"/>
        <end position="107"/>
    </location>
</feature>
<dbReference type="AlphaFoldDB" id="A0AAW4FW33"/>
<dbReference type="PANTHER" id="PTHR33362">
    <property type="entry name" value="SIALIC ACID TRAP TRANSPORTER PERMEASE PROTEIN SIAT-RELATED"/>
    <property type="match status" value="1"/>
</dbReference>
<organism evidence="9 10">
    <name type="scientific">Ensifer canadensis</name>
    <dbReference type="NCBI Taxonomy" id="555315"/>
    <lineage>
        <taxon>Bacteria</taxon>
        <taxon>Pseudomonadati</taxon>
        <taxon>Pseudomonadota</taxon>
        <taxon>Alphaproteobacteria</taxon>
        <taxon>Hyphomicrobiales</taxon>
        <taxon>Rhizobiaceae</taxon>
        <taxon>Sinorhizobium/Ensifer group</taxon>
        <taxon>Ensifer</taxon>
    </lineage>
</organism>
<evidence type="ECO:0000256" key="1">
    <source>
        <dbReference type="ARBA" id="ARBA00004429"/>
    </source>
</evidence>
<comment type="subcellular location">
    <subcellularLocation>
        <location evidence="1 7">Cell inner membrane</location>
        <topology evidence="1 7">Multi-pass membrane protein</topology>
    </subcellularLocation>
</comment>
<dbReference type="RefSeq" id="WP_203529823.1">
    <property type="nucleotide sequence ID" value="NZ_CP083371.1"/>
</dbReference>
<keyword evidence="2" id="KW-1003">Cell membrane</keyword>
<proteinExistence type="predicted"/>
<dbReference type="Pfam" id="PF06808">
    <property type="entry name" value="DctM"/>
    <property type="match status" value="1"/>
</dbReference>
<accession>A0AAW4FW33</accession>
<sequence>MDRVRDCERLVRFAAALVGHRRAGLGQTVLLSGVLFSGASGSSIAKAAFGTAAFMPQLTARGTPPERAGALIAAVSVLDNIIPPSIAFLILAAAVDLSTGKLLAGGLCRRPGHGGNACRCHPFQRRDDCERRQGIRR</sequence>
<protein>
    <submittedName>
        <fullName evidence="9">TRAP transporter large permease subunit</fullName>
    </submittedName>
</protein>
<evidence type="ECO:0000313" key="9">
    <source>
        <dbReference type="EMBL" id="MBM3095527.1"/>
    </source>
</evidence>
<evidence type="ECO:0000313" key="10">
    <source>
        <dbReference type="Proteomes" id="UP000744980"/>
    </source>
</evidence>
<dbReference type="GO" id="GO:0022857">
    <property type="term" value="F:transmembrane transporter activity"/>
    <property type="evidence" value="ECO:0007669"/>
    <property type="project" value="UniProtKB-UniRule"/>
</dbReference>
<evidence type="ECO:0000259" key="8">
    <source>
        <dbReference type="Pfam" id="PF06808"/>
    </source>
</evidence>
<dbReference type="InterPro" id="IPR010656">
    <property type="entry name" value="DctM"/>
</dbReference>
<comment type="caution">
    <text evidence="9">The sequence shown here is derived from an EMBL/GenBank/DDBJ whole genome shotgun (WGS) entry which is preliminary data.</text>
</comment>
<evidence type="ECO:0000256" key="6">
    <source>
        <dbReference type="ARBA" id="ARBA00023136"/>
    </source>
</evidence>
<comment type="function">
    <text evidence="7">Part of the tripartite ATP-independent periplasmic (TRAP) transport system.</text>
</comment>
<dbReference type="GO" id="GO:0005886">
    <property type="term" value="C:plasma membrane"/>
    <property type="evidence" value="ECO:0007669"/>
    <property type="project" value="UniProtKB-SubCell"/>
</dbReference>
<dbReference type="EMBL" id="WXFA01000047">
    <property type="protein sequence ID" value="MBM3095527.1"/>
    <property type="molecule type" value="Genomic_DNA"/>
</dbReference>
<dbReference type="Proteomes" id="UP000744980">
    <property type="component" value="Unassembled WGS sequence"/>
</dbReference>
<evidence type="ECO:0000256" key="5">
    <source>
        <dbReference type="ARBA" id="ARBA00022989"/>
    </source>
</evidence>
<evidence type="ECO:0000256" key="4">
    <source>
        <dbReference type="ARBA" id="ARBA00022692"/>
    </source>
</evidence>
<keyword evidence="4" id="KW-0812">Transmembrane</keyword>
<keyword evidence="7" id="KW-0813">Transport</keyword>
<dbReference type="InterPro" id="IPR004681">
    <property type="entry name" value="TRAP_DctM"/>
</dbReference>
<keyword evidence="5" id="KW-1133">Transmembrane helix</keyword>
<gene>
    <name evidence="9" type="ORF">GFB56_32925</name>
</gene>
<keyword evidence="6" id="KW-0472">Membrane</keyword>
<evidence type="ECO:0000256" key="7">
    <source>
        <dbReference type="RuleBase" id="RU369079"/>
    </source>
</evidence>
<name>A0AAW4FW33_9HYPH</name>
<evidence type="ECO:0000256" key="3">
    <source>
        <dbReference type="ARBA" id="ARBA00022519"/>
    </source>
</evidence>
<keyword evidence="3 7" id="KW-0997">Cell inner membrane</keyword>
<keyword evidence="10" id="KW-1185">Reference proteome</keyword>
<reference evidence="9 10" key="1">
    <citation type="submission" date="2020-01" db="EMBL/GenBank/DDBJ databases">
        <title>Draft genome assembly of Ensifer adhaerens T173.</title>
        <authorList>
            <person name="Craig J.E."/>
            <person name="Stinchcombe J.R."/>
        </authorList>
    </citation>
    <scope>NUCLEOTIDE SEQUENCE [LARGE SCALE GENOMIC DNA]</scope>
    <source>
        <strain evidence="9 10">T173</strain>
    </source>
</reference>
<evidence type="ECO:0000256" key="2">
    <source>
        <dbReference type="ARBA" id="ARBA00022475"/>
    </source>
</evidence>